<dbReference type="SMART" id="SM00357">
    <property type="entry name" value="CSP"/>
    <property type="match status" value="1"/>
</dbReference>
<dbReference type="InterPro" id="IPR002059">
    <property type="entry name" value="CSP_DNA-bd"/>
</dbReference>
<evidence type="ECO:0000313" key="2">
    <source>
        <dbReference type="EMBL" id="ANS27953.1"/>
    </source>
</evidence>
<dbReference type="CDD" id="cd04458">
    <property type="entry name" value="CSP_CDS"/>
    <property type="match status" value="1"/>
</dbReference>
<organism evidence="2 3">
    <name type="scientific">Rhodococcus opacus</name>
    <name type="common">Nocardia opaca</name>
    <dbReference type="NCBI Taxonomy" id="37919"/>
    <lineage>
        <taxon>Bacteria</taxon>
        <taxon>Bacillati</taxon>
        <taxon>Actinomycetota</taxon>
        <taxon>Actinomycetes</taxon>
        <taxon>Mycobacteriales</taxon>
        <taxon>Nocardiaceae</taxon>
        <taxon>Rhodococcus</taxon>
    </lineage>
</organism>
<gene>
    <name evidence="2" type="ORF">R1CP_16325</name>
</gene>
<dbReference type="Gene3D" id="2.40.50.140">
    <property type="entry name" value="Nucleic acid-binding proteins"/>
    <property type="match status" value="1"/>
</dbReference>
<dbReference type="PANTHER" id="PTHR46565:SF20">
    <property type="entry name" value="COLD SHOCK DOMAIN-CONTAINING PROTEIN 4"/>
    <property type="match status" value="1"/>
</dbReference>
<protein>
    <recommendedName>
        <fullName evidence="1">CSD domain-containing protein</fullName>
    </recommendedName>
</protein>
<dbReference type="RefSeq" id="WP_155772983.1">
    <property type="nucleotide sequence ID" value="NZ_CP009111.1"/>
</dbReference>
<dbReference type="AlphaFoldDB" id="A0A1B1K5N9"/>
<dbReference type="PRINTS" id="PR00050">
    <property type="entry name" value="COLDSHOCK"/>
</dbReference>
<reference evidence="2 3" key="1">
    <citation type="submission" date="2014-07" db="EMBL/GenBank/DDBJ databases">
        <authorList>
            <person name="Zhang J.E."/>
            <person name="Yang H."/>
            <person name="Guo J."/>
            <person name="Deng Z."/>
            <person name="Luo H."/>
            <person name="Luo M."/>
            <person name="Zhao B."/>
        </authorList>
    </citation>
    <scope>NUCLEOTIDE SEQUENCE [LARGE SCALE GENOMIC DNA]</scope>
    <source>
        <strain evidence="2 3">1CP</strain>
    </source>
</reference>
<dbReference type="InterPro" id="IPR011129">
    <property type="entry name" value="CSD"/>
</dbReference>
<dbReference type="Proteomes" id="UP000186108">
    <property type="component" value="Chromosome"/>
</dbReference>
<dbReference type="GO" id="GO:0003676">
    <property type="term" value="F:nucleic acid binding"/>
    <property type="evidence" value="ECO:0007669"/>
    <property type="project" value="InterPro"/>
</dbReference>
<name>A0A1B1K5N9_RHOOP</name>
<evidence type="ECO:0000313" key="3">
    <source>
        <dbReference type="Proteomes" id="UP000186108"/>
    </source>
</evidence>
<dbReference type="PANTHER" id="PTHR46565">
    <property type="entry name" value="COLD SHOCK DOMAIN PROTEIN 2"/>
    <property type="match status" value="1"/>
</dbReference>
<dbReference type="EMBL" id="CP009111">
    <property type="protein sequence ID" value="ANS27953.1"/>
    <property type="molecule type" value="Genomic_DNA"/>
</dbReference>
<dbReference type="SUPFAM" id="SSF50249">
    <property type="entry name" value="Nucleic acid-binding proteins"/>
    <property type="match status" value="1"/>
</dbReference>
<sequence length="106" mass="11672">MYWAWPPSRWEPTFCGDHHDQRPCAVVPPTREHGVVHWFNPEQGFGLITPDDGGAAVFVHFSAIAGDGFGTLHDGEVVVYEIDGITTNQPQARNVHALGVQSRHTA</sequence>
<feature type="domain" description="CSD" evidence="1">
    <location>
        <begin position="31"/>
        <end position="97"/>
    </location>
</feature>
<dbReference type="Pfam" id="PF00313">
    <property type="entry name" value="CSD"/>
    <property type="match status" value="1"/>
</dbReference>
<proteinExistence type="predicted"/>
<dbReference type="PROSITE" id="PS51857">
    <property type="entry name" value="CSD_2"/>
    <property type="match status" value="1"/>
</dbReference>
<accession>A0A1B1K5N9</accession>
<evidence type="ECO:0000259" key="1">
    <source>
        <dbReference type="PROSITE" id="PS51857"/>
    </source>
</evidence>
<dbReference type="InterPro" id="IPR012340">
    <property type="entry name" value="NA-bd_OB-fold"/>
</dbReference>